<organism evidence="3 4">
    <name type="scientific">Kaistia soli DSM 19436</name>
    <dbReference type="NCBI Taxonomy" id="1122133"/>
    <lineage>
        <taxon>Bacteria</taxon>
        <taxon>Pseudomonadati</taxon>
        <taxon>Pseudomonadota</taxon>
        <taxon>Alphaproteobacteria</taxon>
        <taxon>Hyphomicrobiales</taxon>
        <taxon>Kaistiaceae</taxon>
        <taxon>Kaistia</taxon>
    </lineage>
</organism>
<sequence length="231" mass="24702">MRVHRLATPIGTAILAVLIASSAPAWAAAPIDAKPVQTQTITAPPDQGDDGDADGPPAGPTPDQPASAAPAPDEPVPVVEYDFSKLPPAVQKLRSEILAAAKTGDISKLKPIIESGPHPPNLGADEGDSKDPITYLKSLSGDPDGREILAILSEVLEAGYVHVDVGTPNEVYLWPYFARYPLDKLTPEQMVELFRLLTASDFDEMKNYGAYLFYRVGITPDGKWAEFQAGD</sequence>
<protein>
    <submittedName>
        <fullName evidence="3">Uncharacterized protein</fullName>
    </submittedName>
</protein>
<feature type="region of interest" description="Disordered" evidence="1">
    <location>
        <begin position="39"/>
        <end position="78"/>
    </location>
</feature>
<evidence type="ECO:0000313" key="4">
    <source>
        <dbReference type="Proteomes" id="UP000184485"/>
    </source>
</evidence>
<keyword evidence="4" id="KW-1185">Reference proteome</keyword>
<reference evidence="3 4" key="1">
    <citation type="submission" date="2016-11" db="EMBL/GenBank/DDBJ databases">
        <authorList>
            <person name="Jaros S."/>
            <person name="Januszkiewicz K."/>
            <person name="Wedrychowicz H."/>
        </authorList>
    </citation>
    <scope>NUCLEOTIDE SEQUENCE [LARGE SCALE GENOMIC DNA]</scope>
    <source>
        <strain evidence="3 4">DSM 19436</strain>
    </source>
</reference>
<dbReference type="EMBL" id="FQUP01000001">
    <property type="protein sequence ID" value="SHE70369.1"/>
    <property type="molecule type" value="Genomic_DNA"/>
</dbReference>
<proteinExistence type="predicted"/>
<feature type="compositionally biased region" description="Low complexity" evidence="1">
    <location>
        <begin position="64"/>
        <end position="78"/>
    </location>
</feature>
<evidence type="ECO:0000256" key="1">
    <source>
        <dbReference type="SAM" id="MobiDB-lite"/>
    </source>
</evidence>
<dbReference type="RefSeq" id="WP_073051423.1">
    <property type="nucleotide sequence ID" value="NZ_FQUP01000001.1"/>
</dbReference>
<feature type="chain" id="PRO_5013019372" evidence="2">
    <location>
        <begin position="28"/>
        <end position="231"/>
    </location>
</feature>
<name>A0A1M4VN02_9HYPH</name>
<keyword evidence="2" id="KW-0732">Signal</keyword>
<dbReference type="STRING" id="1122133.SAMN02745157_0750"/>
<feature type="region of interest" description="Disordered" evidence="1">
    <location>
        <begin position="110"/>
        <end position="129"/>
    </location>
</feature>
<feature type="signal peptide" evidence="2">
    <location>
        <begin position="1"/>
        <end position="27"/>
    </location>
</feature>
<evidence type="ECO:0000256" key="2">
    <source>
        <dbReference type="SAM" id="SignalP"/>
    </source>
</evidence>
<evidence type="ECO:0000313" key="3">
    <source>
        <dbReference type="EMBL" id="SHE70369.1"/>
    </source>
</evidence>
<dbReference type="Proteomes" id="UP000184485">
    <property type="component" value="Unassembled WGS sequence"/>
</dbReference>
<accession>A0A1M4VN02</accession>
<dbReference type="OrthoDB" id="9809589at2"/>
<gene>
    <name evidence="3" type="ORF">SAMN02745157_0750</name>
</gene>
<dbReference type="AlphaFoldDB" id="A0A1M4VN02"/>